<dbReference type="STRING" id="1328759.A0A5C2SGY6"/>
<sequence length="211" mass="23586">MCPQSLRTQREDDTLRAAVQLPEKWVDMMHVITSDYVSPAAYRLGLCLVFGINVMVPQLSDEEIAVDRAERHTLLHALQVRLKRTVAKKNQGAPSTLSDAGEQERIALAMFVSLYAIAESDGHLGIESPGRPQTQTVLLEMIQAVLRPELSLSPLSIITPPEDADLAIIVLVRWGVTLPWAWRTWEDARLYNSEVTEHLVSTRTEAHIRSG</sequence>
<proteinExistence type="predicted"/>
<accession>A0A5C2SGY6</accession>
<dbReference type="AlphaFoldDB" id="A0A5C2SGY6"/>
<organism evidence="1 2">
    <name type="scientific">Lentinus tigrinus ALCF2SS1-6</name>
    <dbReference type="NCBI Taxonomy" id="1328759"/>
    <lineage>
        <taxon>Eukaryota</taxon>
        <taxon>Fungi</taxon>
        <taxon>Dikarya</taxon>
        <taxon>Basidiomycota</taxon>
        <taxon>Agaricomycotina</taxon>
        <taxon>Agaricomycetes</taxon>
        <taxon>Polyporales</taxon>
        <taxon>Polyporaceae</taxon>
        <taxon>Lentinus</taxon>
    </lineage>
</organism>
<evidence type="ECO:0000313" key="1">
    <source>
        <dbReference type="EMBL" id="RPD63075.1"/>
    </source>
</evidence>
<dbReference type="Proteomes" id="UP000313359">
    <property type="component" value="Unassembled WGS sequence"/>
</dbReference>
<dbReference type="OrthoDB" id="3233180at2759"/>
<protein>
    <submittedName>
        <fullName evidence="1">Uncharacterized protein</fullName>
    </submittedName>
</protein>
<keyword evidence="2" id="KW-1185">Reference proteome</keyword>
<reference evidence="1" key="1">
    <citation type="journal article" date="2018" name="Genome Biol. Evol.">
        <title>Genomics and development of Lentinus tigrinus, a white-rot wood-decaying mushroom with dimorphic fruiting bodies.</title>
        <authorList>
            <person name="Wu B."/>
            <person name="Xu Z."/>
            <person name="Knudson A."/>
            <person name="Carlson A."/>
            <person name="Chen N."/>
            <person name="Kovaka S."/>
            <person name="LaButti K."/>
            <person name="Lipzen A."/>
            <person name="Pennachio C."/>
            <person name="Riley R."/>
            <person name="Schakwitz W."/>
            <person name="Umezawa K."/>
            <person name="Ohm R.A."/>
            <person name="Grigoriev I.V."/>
            <person name="Nagy L.G."/>
            <person name="Gibbons J."/>
            <person name="Hibbett D."/>
        </authorList>
    </citation>
    <scope>NUCLEOTIDE SEQUENCE [LARGE SCALE GENOMIC DNA]</scope>
    <source>
        <strain evidence="1">ALCF2SS1-6</strain>
    </source>
</reference>
<name>A0A5C2SGY6_9APHY</name>
<evidence type="ECO:0000313" key="2">
    <source>
        <dbReference type="Proteomes" id="UP000313359"/>
    </source>
</evidence>
<dbReference type="EMBL" id="ML122257">
    <property type="protein sequence ID" value="RPD63075.1"/>
    <property type="molecule type" value="Genomic_DNA"/>
</dbReference>
<gene>
    <name evidence="1" type="ORF">L227DRAFT_413173</name>
</gene>